<reference evidence="2 3" key="1">
    <citation type="submission" date="2024-06" db="EMBL/GenBank/DDBJ databases">
        <title>The Natural Products Discovery Center: Release of the First 8490 Sequenced Strains for Exploring Actinobacteria Biosynthetic Diversity.</title>
        <authorList>
            <person name="Kalkreuter E."/>
            <person name="Kautsar S.A."/>
            <person name="Yang D."/>
            <person name="Bader C.D."/>
            <person name="Teijaro C.N."/>
            <person name="Fluegel L."/>
            <person name="Davis C.M."/>
            <person name="Simpson J.R."/>
            <person name="Lauterbach L."/>
            <person name="Steele A.D."/>
            <person name="Gui C."/>
            <person name="Meng S."/>
            <person name="Li G."/>
            <person name="Viehrig K."/>
            <person name="Ye F."/>
            <person name="Su P."/>
            <person name="Kiefer A.F."/>
            <person name="Nichols A."/>
            <person name="Cepeda A.J."/>
            <person name="Yan W."/>
            <person name="Fan B."/>
            <person name="Jiang Y."/>
            <person name="Adhikari A."/>
            <person name="Zheng C.-J."/>
            <person name="Schuster L."/>
            <person name="Cowan T.M."/>
            <person name="Smanski M.J."/>
            <person name="Chevrette M.G."/>
            <person name="De Carvalho L.P.S."/>
            <person name="Shen B."/>
        </authorList>
    </citation>
    <scope>NUCLEOTIDE SEQUENCE [LARGE SCALE GENOMIC DNA]</scope>
    <source>
        <strain evidence="2 3">NPDC077434</strain>
    </source>
</reference>
<dbReference type="RefSeq" id="WP_033106045.1">
    <property type="nucleotide sequence ID" value="NZ_JAJVKR010000016.1"/>
</dbReference>
<organism evidence="2 3">
    <name type="scientific">Microbacterium profundi</name>
    <dbReference type="NCBI Taxonomy" id="450380"/>
    <lineage>
        <taxon>Bacteria</taxon>
        <taxon>Bacillati</taxon>
        <taxon>Actinomycetota</taxon>
        <taxon>Actinomycetes</taxon>
        <taxon>Micrococcales</taxon>
        <taxon>Microbacteriaceae</taxon>
        <taxon>Microbacterium</taxon>
    </lineage>
</organism>
<sequence length="79" mass="8366">MPIVIDLDVQLARKKMSVQEFADAIGITPANVAVLKNGRAKAVRFTTLDAICQVLECQPGDILRWIPGTDADASAGAGE</sequence>
<dbReference type="InterPro" id="IPR010982">
    <property type="entry name" value="Lambda_DNA-bd_dom_sf"/>
</dbReference>
<evidence type="ECO:0000313" key="2">
    <source>
        <dbReference type="EMBL" id="MEW1975162.1"/>
    </source>
</evidence>
<dbReference type="Pfam" id="PF13443">
    <property type="entry name" value="HTH_26"/>
    <property type="match status" value="1"/>
</dbReference>
<evidence type="ECO:0000313" key="3">
    <source>
        <dbReference type="Proteomes" id="UP001553715"/>
    </source>
</evidence>
<comment type="caution">
    <text evidence="2">The sequence shown here is derived from an EMBL/GenBank/DDBJ whole genome shotgun (WGS) entry which is preliminary data.</text>
</comment>
<dbReference type="SMART" id="SM00530">
    <property type="entry name" value="HTH_XRE"/>
    <property type="match status" value="1"/>
</dbReference>
<keyword evidence="3" id="KW-1185">Reference proteome</keyword>
<dbReference type="Gene3D" id="1.10.260.40">
    <property type="entry name" value="lambda repressor-like DNA-binding domains"/>
    <property type="match status" value="1"/>
</dbReference>
<name>A0ABV3LGW0_9MICO</name>
<protein>
    <submittedName>
        <fullName evidence="2">Helix-turn-helix transcriptional regulator</fullName>
    </submittedName>
</protein>
<dbReference type="CDD" id="cd00093">
    <property type="entry name" value="HTH_XRE"/>
    <property type="match status" value="1"/>
</dbReference>
<accession>A0ABV3LGW0</accession>
<dbReference type="PANTHER" id="PTHR37301">
    <property type="entry name" value="DNA-BINDING PROTEIN-RELATED"/>
    <property type="match status" value="1"/>
</dbReference>
<gene>
    <name evidence="2" type="ORF">AB0301_08820</name>
</gene>
<dbReference type="InterPro" id="IPR001387">
    <property type="entry name" value="Cro/C1-type_HTH"/>
</dbReference>
<proteinExistence type="predicted"/>
<dbReference type="EMBL" id="JBFBMH010000010">
    <property type="protein sequence ID" value="MEW1975162.1"/>
    <property type="molecule type" value="Genomic_DNA"/>
</dbReference>
<dbReference type="Proteomes" id="UP001553715">
    <property type="component" value="Unassembled WGS sequence"/>
</dbReference>
<feature type="domain" description="HTH cro/C1-type" evidence="1">
    <location>
        <begin position="13"/>
        <end position="62"/>
    </location>
</feature>
<dbReference type="PROSITE" id="PS50943">
    <property type="entry name" value="HTH_CROC1"/>
    <property type="match status" value="1"/>
</dbReference>
<dbReference type="PANTHER" id="PTHR37301:SF1">
    <property type="entry name" value="DNA-BINDING PROTEIN"/>
    <property type="match status" value="1"/>
</dbReference>
<evidence type="ECO:0000259" key="1">
    <source>
        <dbReference type="PROSITE" id="PS50943"/>
    </source>
</evidence>
<dbReference type="SUPFAM" id="SSF47413">
    <property type="entry name" value="lambda repressor-like DNA-binding domains"/>
    <property type="match status" value="1"/>
</dbReference>